<proteinExistence type="predicted"/>
<dbReference type="STRING" id="56110.Oscil6304_3954"/>
<evidence type="ECO:0000313" key="1">
    <source>
        <dbReference type="EMBL" id="AFY83497.1"/>
    </source>
</evidence>
<gene>
    <name evidence="1" type="ORF">Oscil6304_3954</name>
</gene>
<dbReference type="EMBL" id="CP003607">
    <property type="protein sequence ID" value="AFY83497.1"/>
    <property type="molecule type" value="Genomic_DNA"/>
</dbReference>
<dbReference type="KEGG" id="oac:Oscil6304_3954"/>
<sequence length="47" mass="5492">MVTVSCPYKLKKLLKIPKNIGEKKLAKKLGLNWVPPQNWEQKLDKIM</sequence>
<keyword evidence="2" id="KW-1185">Reference proteome</keyword>
<name>K9TKW0_9CYAN</name>
<accession>K9TKW0</accession>
<protein>
    <submittedName>
        <fullName evidence="1">Uncharacterized protein</fullName>
    </submittedName>
</protein>
<dbReference type="AlphaFoldDB" id="K9TKW0"/>
<reference evidence="1 2" key="1">
    <citation type="submission" date="2012-06" db="EMBL/GenBank/DDBJ databases">
        <title>Finished chromosome of genome of Oscillatoria acuminata PCC 6304.</title>
        <authorList>
            <consortium name="US DOE Joint Genome Institute"/>
            <person name="Gugger M."/>
            <person name="Coursin T."/>
            <person name="Rippka R."/>
            <person name="Tandeau De Marsac N."/>
            <person name="Huntemann M."/>
            <person name="Wei C.-L."/>
            <person name="Han J."/>
            <person name="Detter J.C."/>
            <person name="Han C."/>
            <person name="Tapia R."/>
            <person name="Davenport K."/>
            <person name="Daligault H."/>
            <person name="Erkkila T."/>
            <person name="Gu W."/>
            <person name="Munk A.C.C."/>
            <person name="Teshima H."/>
            <person name="Xu Y."/>
            <person name="Chain P."/>
            <person name="Chen A."/>
            <person name="Krypides N."/>
            <person name="Mavromatis K."/>
            <person name="Markowitz V."/>
            <person name="Szeto E."/>
            <person name="Ivanova N."/>
            <person name="Mikhailova N."/>
            <person name="Ovchinnikova G."/>
            <person name="Pagani I."/>
            <person name="Pati A."/>
            <person name="Goodwin L."/>
            <person name="Peters L."/>
            <person name="Pitluck S."/>
            <person name="Woyke T."/>
            <person name="Kerfeld C."/>
        </authorList>
    </citation>
    <scope>NUCLEOTIDE SEQUENCE [LARGE SCALE GENOMIC DNA]</scope>
    <source>
        <strain evidence="1 2">PCC 6304</strain>
    </source>
</reference>
<dbReference type="Proteomes" id="UP000010367">
    <property type="component" value="Chromosome"/>
</dbReference>
<dbReference type="HOGENOM" id="CLU_3170982_0_0_3"/>
<organism evidence="1 2">
    <name type="scientific">Oscillatoria acuminata PCC 6304</name>
    <dbReference type="NCBI Taxonomy" id="56110"/>
    <lineage>
        <taxon>Bacteria</taxon>
        <taxon>Bacillati</taxon>
        <taxon>Cyanobacteriota</taxon>
        <taxon>Cyanophyceae</taxon>
        <taxon>Oscillatoriophycideae</taxon>
        <taxon>Oscillatoriales</taxon>
        <taxon>Oscillatoriaceae</taxon>
        <taxon>Oscillatoria</taxon>
    </lineage>
</organism>
<dbReference type="InParanoid" id="K9TKW0"/>
<evidence type="ECO:0000313" key="2">
    <source>
        <dbReference type="Proteomes" id="UP000010367"/>
    </source>
</evidence>